<dbReference type="GeneID" id="118411248"/>
<feature type="region of interest" description="Disordered" evidence="1">
    <location>
        <begin position="412"/>
        <end position="445"/>
    </location>
</feature>
<dbReference type="KEGG" id="bfo:118411248"/>
<feature type="region of interest" description="Disordered" evidence="1">
    <location>
        <begin position="2415"/>
        <end position="2461"/>
    </location>
</feature>
<feature type="region of interest" description="Disordered" evidence="1">
    <location>
        <begin position="265"/>
        <end position="312"/>
    </location>
</feature>
<feature type="region of interest" description="Disordered" evidence="1">
    <location>
        <begin position="1649"/>
        <end position="1675"/>
    </location>
</feature>
<feature type="domain" description="TASOR pseudo-PARP" evidence="2">
    <location>
        <begin position="91"/>
        <end position="240"/>
    </location>
</feature>
<feature type="compositionally biased region" description="Basic and acidic residues" evidence="1">
    <location>
        <begin position="2198"/>
        <end position="2219"/>
    </location>
</feature>
<dbReference type="InterPro" id="IPR022188">
    <property type="entry name" value="TASOR_DUF3715"/>
</dbReference>
<feature type="compositionally biased region" description="Low complexity" evidence="1">
    <location>
        <begin position="388"/>
        <end position="397"/>
    </location>
</feature>
<feature type="compositionally biased region" description="Polar residues" evidence="1">
    <location>
        <begin position="2324"/>
        <end position="2343"/>
    </location>
</feature>
<feature type="region of interest" description="Disordered" evidence="1">
    <location>
        <begin position="551"/>
        <end position="645"/>
    </location>
</feature>
<dbReference type="GO" id="GO:0007140">
    <property type="term" value="P:male meiotic nuclear division"/>
    <property type="evidence" value="ECO:0000318"/>
    <property type="project" value="GO_Central"/>
</dbReference>
<dbReference type="InterPro" id="IPR026616">
    <property type="entry name" value="TEX15"/>
</dbReference>
<proteinExistence type="predicted"/>
<accession>A0A9J7KSE2</accession>
<dbReference type="OrthoDB" id="10054471at2759"/>
<reference evidence="3" key="1">
    <citation type="journal article" date="2020" name="Nat. Ecol. Evol.">
        <title>Deeply conserved synteny resolves early events in vertebrate evolution.</title>
        <authorList>
            <person name="Simakov O."/>
            <person name="Marletaz F."/>
            <person name="Yue J.X."/>
            <person name="O'Connell B."/>
            <person name="Jenkins J."/>
            <person name="Brandt A."/>
            <person name="Calef R."/>
            <person name="Tung C.H."/>
            <person name="Huang T.K."/>
            <person name="Schmutz J."/>
            <person name="Satoh N."/>
            <person name="Yu J.K."/>
            <person name="Putnam N.H."/>
            <person name="Green R.E."/>
            <person name="Rokhsar D.S."/>
        </authorList>
    </citation>
    <scope>NUCLEOTIDE SEQUENCE [LARGE SCALE GENOMIC DNA]</scope>
    <source>
        <strain evidence="3">S238N-H82</strain>
    </source>
</reference>
<feature type="compositionally biased region" description="Polar residues" evidence="1">
    <location>
        <begin position="419"/>
        <end position="434"/>
    </location>
</feature>
<feature type="region of interest" description="Disordered" evidence="1">
    <location>
        <begin position="1362"/>
        <end position="1385"/>
    </location>
</feature>
<feature type="compositionally biased region" description="Basic and acidic residues" evidence="1">
    <location>
        <begin position="613"/>
        <end position="626"/>
    </location>
</feature>
<sequence length="2535" mass="279541">MKSATTAQETLKQIYSNRNLSSVYSIPRKQAGPGCCLEEVKVHGREWREVVKIVQQSVMDRRTMARWRIDRVQLCTNTTLEERFIRRRQKMKEDGRSAKELTEHYAFYVVSHGKARHVCQSGLWASFGQTAFANILGRSDMGVYVRRNADIALKLAEKCNFTVTALMVFKIIPGRIKSIPTSFTPIEDAIEPTPNFDSHVSNRLPTAVQKEAHQLANSCIYLYEYDESCRPSKAPSQILPYAVVSCTQISKPKVLLASPVVSLTDVSSSDTDGRGSDMDIVDDSADEKESSATSVSIEAVKGKQASERTKKLSVEDIQGCNLGAGSRSETGVFLKPAPLPRENKISPTKNHGANSATSQATSGTTLLKPATFQYGKKELQTNDKRTVSSSNSSSTSSQRYQDMAAGFFAKLKDPRIRSGQRSNELHASSSSMRGSSKCEIESRPEIPQKVKEARLDAKTKVRQAEHSAVQLIEKASLHVLGRKTASRQEMQVGHCSKPVLPKCNMSSKSRAVDSSASKFMGSIKKRKPSAKLKEKIRIFLADETQVSHEIKKTTAGIQKEKKPGEKVKETKTHRIQKDARDGTSSAFERQLEKSRHANDSKQHASVSNPAKQHNKEEVKKQSDTTVREPVGGKGNDSNPSDSEHTEMLSVLQSLDQTLDLLTPTVTLSSSEMSDSASEATVLCRACKIPKTELLKTEENHSAIGRGQEEESMCLEIMEIPEQTISEATRIGCDRDNMSTGNMSLEESSSVGSVQLNVAIKEEDRIQETDTNMEKESKIWLQALGIEKLPEDAFPTKTVKQEAADASDPTCPNSGGEVYSSQEKMMEPKKTSEEEENGGTNASMLVIDQVFSLAYTEKAQEESAIPGDTAISFPYHLAKQGTITDTSLPPSQIMGPQALDQNGLPDSDARNLDREADHLGTNATRNFISTTSEGVAHPQRQTRRTSMCEDTGRATLEQRGGTADVRGEQDCQPSCESECYALRCTWQTKEDTVLESLLTGALNTLELGVQKLQSNSDCPQLVVAVRTAATIATRTSTTLLELAVQEVRDHISRKAGQTVEEMFQPPPLDCRKLESLISGTINTLKMMSDDIDGTCSLQTSFRTALTLLELALDILWMRNHSGANTVGQPQLCPQADNMASEARHPMEHQSNVFTGQWEESGAQSQTSQWHNNNMVTVDQEKFSMEKEEECGSRHRQLITAGTNDASKSAKPVTPPPLPPPPPNFLFFPPQQLFTATRRQVNSLSVPSPDELGADHNGNLVGMLAKCGDSREPEGAMNRNKQTTKSLQTEAICREMQTTTKVEGTHDDEEITPNLSVKPQKIMVDYDMKSHAQVDPLAGAEKSHMWTDEGAKKIARFEDPTATACDQPMPIVTSGTEQDGGLTGKEGMSTLQTKATFPSKDSRAMSGFSVLKENDCMQPHSCDPEKLTIKEETDSSLDHQQVCVKTCADNSSTSPEQRCKTEESYADPCNTEEEKHVHGTQKSEERKEKVEEESHDHENHEEKRPGKDVPSQPCASQASTLSHLAGDDMLADDVLLHPDDADDDHEFFSISNDSSSLSSSILSVGGQSSTSLSSHDSLLWSKEAVVENTSSEVASRPFSCFASPLKEEPTDEDNCSLSAKLAATANIDPALGNKLALAAELPTKLSCPKMLINESGTTSPVREKTTQKDGRQKEKDAYERARRQWKRLFKSFVDHQKANNKASGEVKVEEHLQKSPHIDSCSAPLHGSKVETKTELKEQNTSGCPGTTGSHKACNSPVLCEATGGSSPTNCCKDSDSPLCLCKSELYKTSSMKRPQDKALGDEGLILQKQEKSASPKSSDVVPLYNAIHMSQDSKLYDAPFDFDMVLSCARSCHAQEMLQCVADRMKKVSAEMEHFQQGIMQLELDKSSFDGLYLQKDQHMLLLRSAIIHLSEISTEFEMLQATETYLSNIRRKEMGHKEKKTPLRDVNSIMPEEDFAPPEERKPDTIRNILLRQLDMKKGQVKALHKSLKSYQSINGNNFEFVRMLLRSQIHTCGTDIQRLEEKLREENPSVKIDCNEAKISLVQERQTKCQELLKVLVKDSSQDYAKIEWCKMKSRRYHGILLYEGDKCYLRERRTRSKSSPSAADDKTKGLVSRESSRAKTKNSSSSKTIKRQHDAEGKQPHRKNDPSRKRRKTCEPIQQRLGDEDMSTKGYMNPTADDAATVESRAGCLSATSQEKSIKREKSSCLQNCRDRPEQKRPKLLVPTGNGHETQQQSPTASRLPSPCDLHQKLLRDRESLISSKSLPVVVTPAASGQAEDASCHPSQASQDIFGKLTGTTKSALSAKCPLDSKCAMKAKTADASGHSSKASQNVIGKPTGSTKSDGTKKEAVSVAGVVPSCIRTVKDPSPQERTTLSGIKGIGAKGPLDSEGAVKAKTTAVTKPIQTCLTNRTFHSPSRKASVSGIHSTSSTVNKQPFIPHSPSRKAAVPRTNSTSSTANMQPLIPHCPNMYSAVPYTYPAQNTPPHHVQYPTSHLRPRMNWWSQGPNVLHRPMFPPQPLFPFPNQQMFPNRWPTK</sequence>
<feature type="compositionally biased region" description="Basic and acidic residues" evidence="1">
    <location>
        <begin position="2133"/>
        <end position="2149"/>
    </location>
</feature>
<evidence type="ECO:0000313" key="3">
    <source>
        <dbReference type="Proteomes" id="UP000001554"/>
    </source>
</evidence>
<dbReference type="Gene3D" id="3.90.228.10">
    <property type="match status" value="1"/>
</dbReference>
<organism evidence="3 4">
    <name type="scientific">Branchiostoma floridae</name>
    <name type="common">Florida lancelet</name>
    <name type="synonym">Amphioxus</name>
    <dbReference type="NCBI Taxonomy" id="7739"/>
    <lineage>
        <taxon>Eukaryota</taxon>
        <taxon>Metazoa</taxon>
        <taxon>Chordata</taxon>
        <taxon>Cephalochordata</taxon>
        <taxon>Leptocardii</taxon>
        <taxon>Amphioxiformes</taxon>
        <taxon>Branchiostomatidae</taxon>
        <taxon>Branchiostoma</taxon>
    </lineage>
</organism>
<feature type="compositionally biased region" description="Basic and acidic residues" evidence="1">
    <location>
        <begin position="551"/>
        <end position="581"/>
    </location>
</feature>
<feature type="region of interest" description="Disordered" evidence="1">
    <location>
        <begin position="2320"/>
        <end position="2347"/>
    </location>
</feature>
<feature type="compositionally biased region" description="Basic and acidic residues" evidence="1">
    <location>
        <begin position="375"/>
        <end position="386"/>
    </location>
</feature>
<dbReference type="GO" id="GO:0007130">
    <property type="term" value="P:synaptonemal complex assembly"/>
    <property type="evidence" value="ECO:0000318"/>
    <property type="project" value="GO_Central"/>
</dbReference>
<feature type="region of interest" description="Disordered" evidence="1">
    <location>
        <begin position="2192"/>
        <end position="2245"/>
    </location>
</feature>
<feature type="compositionally biased region" description="Basic and acidic residues" evidence="1">
    <location>
        <begin position="1659"/>
        <end position="1675"/>
    </location>
</feature>
<feature type="compositionally biased region" description="Polar residues" evidence="1">
    <location>
        <begin position="345"/>
        <end position="365"/>
    </location>
</feature>
<evidence type="ECO:0000259" key="2">
    <source>
        <dbReference type="Pfam" id="PF12509"/>
    </source>
</evidence>
<dbReference type="GO" id="GO:0005634">
    <property type="term" value="C:nucleus"/>
    <property type="evidence" value="ECO:0000318"/>
    <property type="project" value="GO_Central"/>
</dbReference>
<name>A0A9J7KSE2_BRAFL</name>
<dbReference type="PANTHER" id="PTHR22380:SF1">
    <property type="entry name" value="TESTIS-EXPRESSED PROTEIN 15"/>
    <property type="match status" value="1"/>
</dbReference>
<feature type="region of interest" description="Disordered" evidence="1">
    <location>
        <begin position="2094"/>
        <end position="2177"/>
    </location>
</feature>
<feature type="compositionally biased region" description="Polar residues" evidence="1">
    <location>
        <begin position="2229"/>
        <end position="2241"/>
    </location>
</feature>
<evidence type="ECO:0000313" key="4">
    <source>
        <dbReference type="RefSeq" id="XP_035669296.1"/>
    </source>
</evidence>
<gene>
    <name evidence="4" type="primary">LOC118411248</name>
</gene>
<protein>
    <submittedName>
        <fullName evidence="4">Uncharacterized protein LOC118411248 isoform X1</fullName>
    </submittedName>
</protein>
<feature type="region of interest" description="Disordered" evidence="1">
    <location>
        <begin position="2363"/>
        <end position="2382"/>
    </location>
</feature>
<feature type="compositionally biased region" description="Polar residues" evidence="1">
    <location>
        <begin position="2415"/>
        <end position="2434"/>
    </location>
</feature>
<reference evidence="4" key="2">
    <citation type="submission" date="2025-08" db="UniProtKB">
        <authorList>
            <consortium name="RefSeq"/>
        </authorList>
    </citation>
    <scope>IDENTIFICATION</scope>
    <source>
        <strain evidence="4">S238N-H82</strain>
        <tissue evidence="4">Testes</tissue>
    </source>
</reference>
<dbReference type="RefSeq" id="XP_035669296.1">
    <property type="nucleotide sequence ID" value="XM_035813403.1"/>
</dbReference>
<feature type="compositionally biased region" description="Basic and acidic residues" evidence="1">
    <location>
        <begin position="300"/>
        <end position="312"/>
    </location>
</feature>
<dbReference type="Proteomes" id="UP000001554">
    <property type="component" value="Chromosome 3"/>
</dbReference>
<keyword evidence="3" id="KW-1185">Reference proteome</keyword>
<feature type="compositionally biased region" description="Basic and acidic residues" evidence="1">
    <location>
        <begin position="436"/>
        <end position="445"/>
    </location>
</feature>
<feature type="compositionally biased region" description="Basic and acidic residues" evidence="1">
    <location>
        <begin position="1470"/>
        <end position="1505"/>
    </location>
</feature>
<feature type="compositionally biased region" description="Polar residues" evidence="1">
    <location>
        <begin position="2450"/>
        <end position="2460"/>
    </location>
</feature>
<dbReference type="PANTHER" id="PTHR22380">
    <property type="entry name" value="TESTIS-EXPRESSED PROTEIN 15"/>
    <property type="match status" value="1"/>
</dbReference>
<dbReference type="Pfam" id="PF12509">
    <property type="entry name" value="DUF3715"/>
    <property type="match status" value="1"/>
</dbReference>
<feature type="region of interest" description="Disordered" evidence="1">
    <location>
        <begin position="329"/>
        <end position="399"/>
    </location>
</feature>
<feature type="region of interest" description="Disordered" evidence="1">
    <location>
        <begin position="1446"/>
        <end position="1516"/>
    </location>
</feature>
<feature type="compositionally biased region" description="Basic and acidic residues" evidence="1">
    <location>
        <begin position="589"/>
        <end position="602"/>
    </location>
</feature>
<dbReference type="GO" id="GO:0010569">
    <property type="term" value="P:regulation of double-strand break repair via homologous recombination"/>
    <property type="evidence" value="ECO:0000318"/>
    <property type="project" value="GO_Central"/>
</dbReference>
<feature type="region of interest" description="Disordered" evidence="1">
    <location>
        <begin position="798"/>
        <end position="837"/>
    </location>
</feature>
<evidence type="ECO:0000256" key="1">
    <source>
        <dbReference type="SAM" id="MobiDB-lite"/>
    </source>
</evidence>